<dbReference type="Proteomes" id="UP001620409">
    <property type="component" value="Unassembled WGS sequence"/>
</dbReference>
<evidence type="ECO:0008006" key="3">
    <source>
        <dbReference type="Google" id="ProtNLM"/>
    </source>
</evidence>
<sequence length="415" mass="47417">MEDSRFDPTRLIELVTKGTISLDGAMSPQTQQLLKQFKTSSVDMTLWWALTPQSWSCPACGRTKPEIVRLNKNGALMCRLVEHHDHMADVLEKRFRIHSTSRDSIIADDLAEEFAKRSAPMVSSYDNSIICNDCNNADPDAKSVIGAPDDFSFSPTEIRSFIKALPNKPHAINTDEARLAWEACKPSYDLRMKVIDRIANIAASNEHWFQRGLKEAQPQRVERTARALARHFNYMGTLDVLCGRSEPSLQNTASWRQTRHPSPKIWPTMREIEHVAKVSNKSKWGNVPDNWTCPGCHRYKAHTVRKRSKDNNWIFPLEKLCFYSEDRYERQRSTYVCADCSDTAKFVGKEAVSLAGTKHDTYANHVKISEITEIVLPQKHGRHNYKQDAIEGVLGRISLRLKIDEDDENESIEDD</sequence>
<protein>
    <recommendedName>
        <fullName evidence="3">Transposase</fullName>
    </recommendedName>
</protein>
<comment type="caution">
    <text evidence="1">The sequence shown here is derived from an EMBL/GenBank/DDBJ whole genome shotgun (WGS) entry which is preliminary data.</text>
</comment>
<gene>
    <name evidence="1" type="ORF">ISP18_09705</name>
</gene>
<accession>A0ABW8IJB0</accession>
<reference evidence="1 2" key="1">
    <citation type="submission" date="2020-10" db="EMBL/GenBank/DDBJ databases">
        <title>Phylogeny of dyella-like bacteria.</title>
        <authorList>
            <person name="Fu J."/>
        </authorList>
    </citation>
    <scope>NUCLEOTIDE SEQUENCE [LARGE SCALE GENOMIC DNA]</scope>
    <source>
        <strain evidence="1 2">DHG40</strain>
    </source>
</reference>
<organism evidence="1 2">
    <name type="scientific">Dyella humi</name>
    <dbReference type="NCBI Taxonomy" id="1770547"/>
    <lineage>
        <taxon>Bacteria</taxon>
        <taxon>Pseudomonadati</taxon>
        <taxon>Pseudomonadota</taxon>
        <taxon>Gammaproteobacteria</taxon>
        <taxon>Lysobacterales</taxon>
        <taxon>Rhodanobacteraceae</taxon>
        <taxon>Dyella</taxon>
    </lineage>
</organism>
<keyword evidence="2" id="KW-1185">Reference proteome</keyword>
<dbReference type="EMBL" id="JADIKI010000022">
    <property type="protein sequence ID" value="MFK2854863.1"/>
    <property type="molecule type" value="Genomic_DNA"/>
</dbReference>
<dbReference type="RefSeq" id="WP_380010151.1">
    <property type="nucleotide sequence ID" value="NZ_JADIKI010000022.1"/>
</dbReference>
<evidence type="ECO:0000313" key="2">
    <source>
        <dbReference type="Proteomes" id="UP001620409"/>
    </source>
</evidence>
<evidence type="ECO:0000313" key="1">
    <source>
        <dbReference type="EMBL" id="MFK2854863.1"/>
    </source>
</evidence>
<name>A0ABW8IJB0_9GAMM</name>
<proteinExistence type="predicted"/>